<sequence length="225" mass="25405">MGPLLAIIFLAALLHQSAGQVRAFIHVQKKILDQHNEIRRSVIPTASNMLKMEWSEKAAISAQKWANKCQMKSSVPCDENILQLTYPKTWSEAISTWYSQIAGFKYGSESLKYTANIQSYTQLIQYNSYQVGCAVAYCPNSRFNYFYVCHYYPPRNNQVPAATPYKIGPKCGDCPGHCDRGLCTNPCKLQDLLTNCANLRSLFGCDFEMVRKKCPAACRCTTEII</sequence>
<dbReference type="Proteomes" id="UP000694423">
    <property type="component" value="Unplaced"/>
</dbReference>
<dbReference type="SUPFAM" id="SSF55797">
    <property type="entry name" value="PR-1-like"/>
    <property type="match status" value="1"/>
</dbReference>
<dbReference type="Pfam" id="PF00188">
    <property type="entry name" value="CAP"/>
    <property type="match status" value="1"/>
</dbReference>
<gene>
    <name evidence="6" type="primary">LOC112979559</name>
</gene>
<proteinExistence type="inferred from homology"/>
<feature type="chain" id="PRO_5034374999" evidence="4">
    <location>
        <begin position="20"/>
        <end position="225"/>
    </location>
</feature>
<dbReference type="FunFam" id="1.10.10.740:FF:000001">
    <property type="entry name" value="Cysteine-rich secretory protein 2"/>
    <property type="match status" value="1"/>
</dbReference>
<evidence type="ECO:0000256" key="4">
    <source>
        <dbReference type="SAM" id="SignalP"/>
    </source>
</evidence>
<evidence type="ECO:0000256" key="1">
    <source>
        <dbReference type="ARBA" id="ARBA00009923"/>
    </source>
</evidence>
<dbReference type="SUPFAM" id="SSF57546">
    <property type="entry name" value="Crisp domain-like"/>
    <property type="match status" value="1"/>
</dbReference>
<dbReference type="PRINTS" id="PR00837">
    <property type="entry name" value="V5TPXLIKE"/>
</dbReference>
<feature type="disulfide bond" evidence="3">
    <location>
        <begin position="196"/>
        <end position="214"/>
    </location>
</feature>
<comment type="caution">
    <text evidence="3">Lacks conserved residue(s) required for the propagation of feature annotation.</text>
</comment>
<feature type="disulfide bond" evidence="3">
    <location>
        <begin position="205"/>
        <end position="218"/>
    </location>
</feature>
<organism evidence="6 7">
    <name type="scientific">Dromaius novaehollandiae</name>
    <name type="common">Emu</name>
    <dbReference type="NCBI Taxonomy" id="8790"/>
    <lineage>
        <taxon>Eukaryota</taxon>
        <taxon>Metazoa</taxon>
        <taxon>Chordata</taxon>
        <taxon>Craniata</taxon>
        <taxon>Vertebrata</taxon>
        <taxon>Euteleostomi</taxon>
        <taxon>Archelosauria</taxon>
        <taxon>Archosauria</taxon>
        <taxon>Dinosauria</taxon>
        <taxon>Saurischia</taxon>
        <taxon>Theropoda</taxon>
        <taxon>Coelurosauria</taxon>
        <taxon>Aves</taxon>
        <taxon>Palaeognathae</taxon>
        <taxon>Casuariiformes</taxon>
        <taxon>Dromaiidae</taxon>
        <taxon>Dromaius</taxon>
    </lineage>
</organism>
<evidence type="ECO:0000256" key="3">
    <source>
        <dbReference type="PROSITE-ProRule" id="PRU01005"/>
    </source>
</evidence>
<dbReference type="InterPro" id="IPR035940">
    <property type="entry name" value="CAP_sf"/>
</dbReference>
<keyword evidence="2 3" id="KW-1015">Disulfide bond</keyword>
<evidence type="ECO:0000259" key="5">
    <source>
        <dbReference type="PROSITE" id="PS51670"/>
    </source>
</evidence>
<protein>
    <submittedName>
        <fullName evidence="6">Cysteine-rich venom protein-like</fullName>
    </submittedName>
</protein>
<dbReference type="PROSITE" id="PS51670">
    <property type="entry name" value="SHKT"/>
    <property type="match status" value="1"/>
</dbReference>
<dbReference type="Ensembl" id="ENSDNVT00000020366.1">
    <property type="protein sequence ID" value="ENSDNVP00000016939.1"/>
    <property type="gene ID" value="ENSDNVG00000011850.1"/>
</dbReference>
<dbReference type="PANTHER" id="PTHR10334">
    <property type="entry name" value="CYSTEINE-RICH SECRETORY PROTEIN-RELATED"/>
    <property type="match status" value="1"/>
</dbReference>
<evidence type="ECO:0000313" key="6">
    <source>
        <dbReference type="Ensembl" id="ENSDNVP00000016939.1"/>
    </source>
</evidence>
<dbReference type="Pfam" id="PF08562">
    <property type="entry name" value="Crisp"/>
    <property type="match status" value="1"/>
</dbReference>
<dbReference type="AlphaFoldDB" id="A0A8C4JZV3"/>
<evidence type="ECO:0000313" key="7">
    <source>
        <dbReference type="Proteomes" id="UP000694423"/>
    </source>
</evidence>
<comment type="similarity">
    <text evidence="1">Belongs to the CRISP family.</text>
</comment>
<dbReference type="Gene3D" id="1.10.10.740">
    <property type="entry name" value="Crisp domain"/>
    <property type="match status" value="1"/>
</dbReference>
<dbReference type="SMART" id="SM00198">
    <property type="entry name" value="SCP"/>
    <property type="match status" value="1"/>
</dbReference>
<keyword evidence="7" id="KW-1185">Reference proteome</keyword>
<accession>A0A8C4JZV3</accession>
<dbReference type="InterPro" id="IPR001283">
    <property type="entry name" value="CRISP-related"/>
</dbReference>
<dbReference type="FunFam" id="3.40.33.10:FF:000005">
    <property type="entry name" value="Cysteine-rich secretory protein 2"/>
    <property type="match status" value="1"/>
</dbReference>
<feature type="signal peptide" evidence="4">
    <location>
        <begin position="1"/>
        <end position="19"/>
    </location>
</feature>
<reference evidence="6" key="1">
    <citation type="submission" date="2025-08" db="UniProtKB">
        <authorList>
            <consortium name="Ensembl"/>
        </authorList>
    </citation>
    <scope>IDENTIFICATION</scope>
</reference>
<reference evidence="6" key="2">
    <citation type="submission" date="2025-09" db="UniProtKB">
        <authorList>
            <consortium name="Ensembl"/>
        </authorList>
    </citation>
    <scope>IDENTIFICATION</scope>
</reference>
<dbReference type="InterPro" id="IPR042076">
    <property type="entry name" value="Crisp-like_dom"/>
</dbReference>
<evidence type="ECO:0000256" key="2">
    <source>
        <dbReference type="ARBA" id="ARBA00023157"/>
    </source>
</evidence>
<keyword evidence="4" id="KW-0732">Signal</keyword>
<dbReference type="InterPro" id="IPR013871">
    <property type="entry name" value="Cysteine_rich_secretory"/>
</dbReference>
<dbReference type="InterPro" id="IPR014044">
    <property type="entry name" value="CAP_dom"/>
</dbReference>
<dbReference type="InterPro" id="IPR003582">
    <property type="entry name" value="ShKT_dom"/>
</dbReference>
<feature type="domain" description="ShKT" evidence="5">
    <location>
        <begin position="187"/>
        <end position="220"/>
    </location>
</feature>
<name>A0A8C4JZV3_DRONO</name>
<dbReference type="Gene3D" id="3.40.33.10">
    <property type="entry name" value="CAP"/>
    <property type="match status" value="1"/>
</dbReference>